<accession>A0A1R1SNF7</accession>
<organism evidence="1 2">
    <name type="scientific">Streptomyces sparsogenes DSM 40356</name>
    <dbReference type="NCBI Taxonomy" id="1331668"/>
    <lineage>
        <taxon>Bacteria</taxon>
        <taxon>Bacillati</taxon>
        <taxon>Actinomycetota</taxon>
        <taxon>Actinomycetes</taxon>
        <taxon>Kitasatosporales</taxon>
        <taxon>Streptomycetaceae</taxon>
        <taxon>Streptomyces</taxon>
    </lineage>
</organism>
<sequence length="99" mass="10671">MRDGHRAEIERLLARAVEEEVRRSGGRTHGGMLLGRARAALDSMAATAGEEYGAYLRALEESEADSRPLSSRLTRRRLRAPMLATAVAAAAAFGADLSF</sequence>
<reference evidence="1 2" key="1">
    <citation type="submission" date="2013-05" db="EMBL/GenBank/DDBJ databases">
        <title>Genome sequence of Streptomyces sparsogenes DSM 40356.</title>
        <authorList>
            <person name="Coyne S."/>
            <person name="Seebeck F.P."/>
        </authorList>
    </citation>
    <scope>NUCLEOTIDE SEQUENCE [LARGE SCALE GENOMIC DNA]</scope>
    <source>
        <strain evidence="1 2">DSM 40356</strain>
    </source>
</reference>
<evidence type="ECO:0000313" key="2">
    <source>
        <dbReference type="Proteomes" id="UP000186168"/>
    </source>
</evidence>
<dbReference type="EMBL" id="ASQP01000131">
    <property type="protein sequence ID" value="OMI39836.1"/>
    <property type="molecule type" value="Genomic_DNA"/>
</dbReference>
<gene>
    <name evidence="1" type="ORF">SPAR_09001</name>
</gene>
<name>A0A1R1SNF7_9ACTN</name>
<protein>
    <submittedName>
        <fullName evidence="1">Regulatory protein</fullName>
    </submittedName>
</protein>
<comment type="caution">
    <text evidence="1">The sequence shown here is derived from an EMBL/GenBank/DDBJ whole genome shotgun (WGS) entry which is preliminary data.</text>
</comment>
<dbReference type="Proteomes" id="UP000186168">
    <property type="component" value="Unassembled WGS sequence"/>
</dbReference>
<feature type="non-terminal residue" evidence="1">
    <location>
        <position position="99"/>
    </location>
</feature>
<dbReference type="AlphaFoldDB" id="A0A1R1SNF7"/>
<proteinExistence type="predicted"/>
<keyword evidence="2" id="KW-1185">Reference proteome</keyword>
<evidence type="ECO:0000313" key="1">
    <source>
        <dbReference type="EMBL" id="OMI39836.1"/>
    </source>
</evidence>